<accession>A0ACC0WFE4</accession>
<gene>
    <name evidence="1" type="ORF">PsorP6_016925</name>
</gene>
<organism evidence="1 2">
    <name type="scientific">Peronosclerospora sorghi</name>
    <dbReference type="NCBI Taxonomy" id="230839"/>
    <lineage>
        <taxon>Eukaryota</taxon>
        <taxon>Sar</taxon>
        <taxon>Stramenopiles</taxon>
        <taxon>Oomycota</taxon>
        <taxon>Peronosporomycetes</taxon>
        <taxon>Peronosporales</taxon>
        <taxon>Peronosporaceae</taxon>
        <taxon>Peronosclerospora</taxon>
    </lineage>
</organism>
<dbReference type="Proteomes" id="UP001163321">
    <property type="component" value="Chromosome 2"/>
</dbReference>
<comment type="caution">
    <text evidence="1">The sequence shown here is derived from an EMBL/GenBank/DDBJ whole genome shotgun (WGS) entry which is preliminary data.</text>
</comment>
<protein>
    <submittedName>
        <fullName evidence="1">Uncharacterized protein</fullName>
    </submittedName>
</protein>
<name>A0ACC0WFE4_9STRA</name>
<keyword evidence="2" id="KW-1185">Reference proteome</keyword>
<evidence type="ECO:0000313" key="1">
    <source>
        <dbReference type="EMBL" id="KAI9916820.1"/>
    </source>
</evidence>
<evidence type="ECO:0000313" key="2">
    <source>
        <dbReference type="Proteomes" id="UP001163321"/>
    </source>
</evidence>
<dbReference type="EMBL" id="CM047581">
    <property type="protein sequence ID" value="KAI9916820.1"/>
    <property type="molecule type" value="Genomic_DNA"/>
</dbReference>
<reference evidence="1 2" key="1">
    <citation type="journal article" date="2022" name="bioRxiv">
        <title>The genome of the oomycete Peronosclerospora sorghi, a cosmopolitan pathogen of maize and sorghum, is inflated with dispersed pseudogenes.</title>
        <authorList>
            <person name="Fletcher K."/>
            <person name="Martin F."/>
            <person name="Isakeit T."/>
            <person name="Cavanaugh K."/>
            <person name="Magill C."/>
            <person name="Michelmore R."/>
        </authorList>
    </citation>
    <scope>NUCLEOTIDE SEQUENCE [LARGE SCALE GENOMIC DNA]</scope>
    <source>
        <strain evidence="1">P6</strain>
    </source>
</reference>
<proteinExistence type="predicted"/>
<sequence>MSYCVLQYIKTTGEELVKTQLSPETSLDASQFVEKLLALREKIVGYLSDCFFDDPQFQGFEAFMKTNTVCVGYLAHYLDEILRSKNRLEEEMETRVTQVIALFRYLEDKDVFEEFYKVLLAKRGTSDEAEKLVISKLKAECGYQFTSKLDGTFKDMNISKDLMENCTESQVTNLMGAFLVLMPRYH</sequence>